<dbReference type="InterPro" id="IPR024079">
    <property type="entry name" value="MetalloPept_cat_dom_sf"/>
</dbReference>
<dbReference type="Proteomes" id="UP000821837">
    <property type="component" value="Chromosome 1"/>
</dbReference>
<name>A0A9D4QGH5_RHISA</name>
<feature type="domain" description="Peptidase M13 N-terminal" evidence="4">
    <location>
        <begin position="84"/>
        <end position="430"/>
    </location>
</feature>
<dbReference type="PANTHER" id="PTHR11733">
    <property type="entry name" value="ZINC METALLOPROTEASE FAMILY M13 NEPRILYSIN-RELATED"/>
    <property type="match status" value="1"/>
</dbReference>
<dbReference type="GO" id="GO:0005886">
    <property type="term" value="C:plasma membrane"/>
    <property type="evidence" value="ECO:0007669"/>
    <property type="project" value="TreeGrafter"/>
</dbReference>
<feature type="transmembrane region" description="Helical" evidence="3">
    <location>
        <begin position="32"/>
        <end position="58"/>
    </location>
</feature>
<dbReference type="InterPro" id="IPR000718">
    <property type="entry name" value="Peptidase_M13"/>
</dbReference>
<dbReference type="InterPro" id="IPR042089">
    <property type="entry name" value="Peptidase_M13_dom_2"/>
</dbReference>
<keyword evidence="3" id="KW-0472">Membrane</keyword>
<keyword evidence="3" id="KW-1133">Transmembrane helix</keyword>
<evidence type="ECO:0000259" key="4">
    <source>
        <dbReference type="Pfam" id="PF05649"/>
    </source>
</evidence>
<sequence>MGLTLPEPRSTLATPTPVTTTASSTKLPRRSIAFVLAAACVSFVAVPGLLVVLALVIIDLRCSSDQCLNFAAQLYHSLNLSADPCDSFYDFVCGGWNSSDASGATLHQRWQQKFTNDVVEINRKAHVPTKGQSAQQKAAMFFQSCEKLAAFNYSEARGLQLALAEAGLFLPTWKQESEFVNATLFLNARMQFETAVRVSLSKEQRVADGSDGGFVLTMRPSRAFLDYASRRRSETRARFVEQYRTLRKYLENDEAHAMSADKLYFLQKKVRRFLVMSLRQRDGGVESNRSRILPFVPESMWTVFLLSCYGITSRNITYRLRSPSFLRAYFALPYQLGAAVSQQYIRWFVMSTYMRVFHGPSFIRHYADEAQATEERSRFCFRVVRSSMGAAFTSQHVLQSFTGEVVDSINDLLRRVYAGFLTVFAQDPWFKPTFHVSDYRNDSGLVLDMLEASKPARLEQTYAEYSDMSHSFIENWRRVAEAIVRRLGYDDSVTERDGEICIHNEPIAPRHELAYYKTRPQSEDFELLPEASALPFMSKAAPLELRLAIVGSVAADALTTLLFYGYDEWDHEARAEFALQVRCHLGRRIALPELRPTQLRDMRRFMSLRALIAALHNPDAFTFPFGVQRLPWGLQGTRLLFAAWCLQACGRPDGRNMCERPLSETIYFRGVFLCCPQAAMLKEDACAIMFN</sequence>
<dbReference type="VEuPathDB" id="VectorBase:RSAN_042564"/>
<comment type="similarity">
    <text evidence="1">Belongs to the peptidase M13 family.</text>
</comment>
<dbReference type="EMBL" id="JABSTV010001245">
    <property type="protein sequence ID" value="KAH7981996.1"/>
    <property type="molecule type" value="Genomic_DNA"/>
</dbReference>
<evidence type="ECO:0000256" key="1">
    <source>
        <dbReference type="ARBA" id="ARBA00007357"/>
    </source>
</evidence>
<proteinExistence type="inferred from homology"/>
<keyword evidence="3" id="KW-0812">Transmembrane</keyword>
<dbReference type="SUPFAM" id="SSF55486">
    <property type="entry name" value="Metalloproteases ('zincins'), catalytic domain"/>
    <property type="match status" value="1"/>
</dbReference>
<dbReference type="PANTHER" id="PTHR11733:SF133">
    <property type="entry name" value="PHOSPHATE-REGULATING NEUTRAL ENDOPEPTIDASE PHEX"/>
    <property type="match status" value="1"/>
</dbReference>
<dbReference type="InterPro" id="IPR008753">
    <property type="entry name" value="Peptidase_M13_N"/>
</dbReference>
<accession>A0A9D4QGH5</accession>
<reference evidence="5" key="1">
    <citation type="journal article" date="2020" name="Cell">
        <title>Large-Scale Comparative Analyses of Tick Genomes Elucidate Their Genetic Diversity and Vector Capacities.</title>
        <authorList>
            <consortium name="Tick Genome and Microbiome Consortium (TIGMIC)"/>
            <person name="Jia N."/>
            <person name="Wang J."/>
            <person name="Shi W."/>
            <person name="Du L."/>
            <person name="Sun Y."/>
            <person name="Zhan W."/>
            <person name="Jiang J.F."/>
            <person name="Wang Q."/>
            <person name="Zhang B."/>
            <person name="Ji P."/>
            <person name="Bell-Sakyi L."/>
            <person name="Cui X.M."/>
            <person name="Yuan T.T."/>
            <person name="Jiang B.G."/>
            <person name="Yang W.F."/>
            <person name="Lam T.T."/>
            <person name="Chang Q.C."/>
            <person name="Ding S.J."/>
            <person name="Wang X.J."/>
            <person name="Zhu J.G."/>
            <person name="Ruan X.D."/>
            <person name="Zhao L."/>
            <person name="Wei J.T."/>
            <person name="Ye R.Z."/>
            <person name="Que T.C."/>
            <person name="Du C.H."/>
            <person name="Zhou Y.H."/>
            <person name="Cheng J.X."/>
            <person name="Dai P.F."/>
            <person name="Guo W.B."/>
            <person name="Han X.H."/>
            <person name="Huang E.J."/>
            <person name="Li L.F."/>
            <person name="Wei W."/>
            <person name="Gao Y.C."/>
            <person name="Liu J.Z."/>
            <person name="Shao H.Z."/>
            <person name="Wang X."/>
            <person name="Wang C.C."/>
            <person name="Yang T.C."/>
            <person name="Huo Q.B."/>
            <person name="Li W."/>
            <person name="Chen H.Y."/>
            <person name="Chen S.E."/>
            <person name="Zhou L.G."/>
            <person name="Ni X.B."/>
            <person name="Tian J.H."/>
            <person name="Sheng Y."/>
            <person name="Liu T."/>
            <person name="Pan Y.S."/>
            <person name="Xia L.Y."/>
            <person name="Li J."/>
            <person name="Zhao F."/>
            <person name="Cao W.C."/>
        </authorList>
    </citation>
    <scope>NUCLEOTIDE SEQUENCE</scope>
    <source>
        <strain evidence="5">Rsan-2018</strain>
    </source>
</reference>
<evidence type="ECO:0000313" key="6">
    <source>
        <dbReference type="Proteomes" id="UP000821837"/>
    </source>
</evidence>
<dbReference type="Gene3D" id="1.10.1380.10">
    <property type="entry name" value="Neutral endopeptidase , domain2"/>
    <property type="match status" value="1"/>
</dbReference>
<dbReference type="GO" id="GO:0004222">
    <property type="term" value="F:metalloendopeptidase activity"/>
    <property type="evidence" value="ECO:0007669"/>
    <property type="project" value="InterPro"/>
</dbReference>
<feature type="region of interest" description="Disordered" evidence="2">
    <location>
        <begin position="1"/>
        <end position="22"/>
    </location>
</feature>
<dbReference type="Pfam" id="PF05649">
    <property type="entry name" value="Peptidase_M13_N"/>
    <property type="match status" value="1"/>
</dbReference>
<comment type="caution">
    <text evidence="5">The sequence shown here is derived from an EMBL/GenBank/DDBJ whole genome shotgun (WGS) entry which is preliminary data.</text>
</comment>
<reference evidence="5" key="2">
    <citation type="submission" date="2021-09" db="EMBL/GenBank/DDBJ databases">
        <authorList>
            <person name="Jia N."/>
            <person name="Wang J."/>
            <person name="Shi W."/>
            <person name="Du L."/>
            <person name="Sun Y."/>
            <person name="Zhan W."/>
            <person name="Jiang J."/>
            <person name="Wang Q."/>
            <person name="Zhang B."/>
            <person name="Ji P."/>
            <person name="Sakyi L.B."/>
            <person name="Cui X."/>
            <person name="Yuan T."/>
            <person name="Jiang B."/>
            <person name="Yang W."/>
            <person name="Lam T.T.-Y."/>
            <person name="Chang Q."/>
            <person name="Ding S."/>
            <person name="Wang X."/>
            <person name="Zhu J."/>
            <person name="Ruan X."/>
            <person name="Zhao L."/>
            <person name="Wei J."/>
            <person name="Que T."/>
            <person name="Du C."/>
            <person name="Cheng J."/>
            <person name="Dai P."/>
            <person name="Han X."/>
            <person name="Huang E."/>
            <person name="Gao Y."/>
            <person name="Liu J."/>
            <person name="Shao H."/>
            <person name="Ye R."/>
            <person name="Li L."/>
            <person name="Wei W."/>
            <person name="Wang X."/>
            <person name="Wang C."/>
            <person name="Huo Q."/>
            <person name="Li W."/>
            <person name="Guo W."/>
            <person name="Chen H."/>
            <person name="Chen S."/>
            <person name="Zhou L."/>
            <person name="Zhou L."/>
            <person name="Ni X."/>
            <person name="Tian J."/>
            <person name="Zhou Y."/>
            <person name="Sheng Y."/>
            <person name="Liu T."/>
            <person name="Pan Y."/>
            <person name="Xia L."/>
            <person name="Li J."/>
            <person name="Zhao F."/>
            <person name="Cao W."/>
        </authorList>
    </citation>
    <scope>NUCLEOTIDE SEQUENCE</scope>
    <source>
        <strain evidence="5">Rsan-2018</strain>
        <tissue evidence="5">Larvae</tissue>
    </source>
</reference>
<keyword evidence="6" id="KW-1185">Reference proteome</keyword>
<evidence type="ECO:0000313" key="5">
    <source>
        <dbReference type="EMBL" id="KAH7981996.1"/>
    </source>
</evidence>
<evidence type="ECO:0000256" key="2">
    <source>
        <dbReference type="SAM" id="MobiDB-lite"/>
    </source>
</evidence>
<organism evidence="5 6">
    <name type="scientific">Rhipicephalus sanguineus</name>
    <name type="common">Brown dog tick</name>
    <name type="synonym">Ixodes sanguineus</name>
    <dbReference type="NCBI Taxonomy" id="34632"/>
    <lineage>
        <taxon>Eukaryota</taxon>
        <taxon>Metazoa</taxon>
        <taxon>Ecdysozoa</taxon>
        <taxon>Arthropoda</taxon>
        <taxon>Chelicerata</taxon>
        <taxon>Arachnida</taxon>
        <taxon>Acari</taxon>
        <taxon>Parasitiformes</taxon>
        <taxon>Ixodida</taxon>
        <taxon>Ixodoidea</taxon>
        <taxon>Ixodidae</taxon>
        <taxon>Rhipicephalinae</taxon>
        <taxon>Rhipicephalus</taxon>
        <taxon>Rhipicephalus</taxon>
    </lineage>
</organism>
<dbReference type="GO" id="GO:0016485">
    <property type="term" value="P:protein processing"/>
    <property type="evidence" value="ECO:0007669"/>
    <property type="project" value="TreeGrafter"/>
</dbReference>
<feature type="compositionally biased region" description="Low complexity" evidence="2">
    <location>
        <begin position="10"/>
        <end position="22"/>
    </location>
</feature>
<protein>
    <recommendedName>
        <fullName evidence="4">Peptidase M13 N-terminal domain-containing protein</fullName>
    </recommendedName>
</protein>
<dbReference type="AlphaFoldDB" id="A0A9D4QGH5"/>
<dbReference type="Gene3D" id="3.40.390.10">
    <property type="entry name" value="Collagenase (Catalytic Domain)"/>
    <property type="match status" value="1"/>
</dbReference>
<evidence type="ECO:0000256" key="3">
    <source>
        <dbReference type="SAM" id="Phobius"/>
    </source>
</evidence>
<gene>
    <name evidence="5" type="ORF">HPB52_002578</name>
</gene>
<dbReference type="PROSITE" id="PS51885">
    <property type="entry name" value="NEPRILYSIN"/>
    <property type="match status" value="1"/>
</dbReference>